<organism evidence="1 2">
    <name type="scientific">Violaceomyces palustris</name>
    <dbReference type="NCBI Taxonomy" id="1673888"/>
    <lineage>
        <taxon>Eukaryota</taxon>
        <taxon>Fungi</taxon>
        <taxon>Dikarya</taxon>
        <taxon>Basidiomycota</taxon>
        <taxon>Ustilaginomycotina</taxon>
        <taxon>Ustilaginomycetes</taxon>
        <taxon>Violaceomycetales</taxon>
        <taxon>Violaceomycetaceae</taxon>
        <taxon>Violaceomyces</taxon>
    </lineage>
</organism>
<evidence type="ECO:0000313" key="1">
    <source>
        <dbReference type="EMBL" id="PWN48211.1"/>
    </source>
</evidence>
<reference evidence="1 2" key="1">
    <citation type="journal article" date="2018" name="Mol. Biol. Evol.">
        <title>Broad Genomic Sampling Reveals a Smut Pathogenic Ancestry of the Fungal Clade Ustilaginomycotina.</title>
        <authorList>
            <person name="Kijpornyongpan T."/>
            <person name="Mondo S.J."/>
            <person name="Barry K."/>
            <person name="Sandor L."/>
            <person name="Lee J."/>
            <person name="Lipzen A."/>
            <person name="Pangilinan J."/>
            <person name="LaButti K."/>
            <person name="Hainaut M."/>
            <person name="Henrissat B."/>
            <person name="Grigoriev I.V."/>
            <person name="Spatafora J.W."/>
            <person name="Aime M.C."/>
        </authorList>
    </citation>
    <scope>NUCLEOTIDE SEQUENCE [LARGE SCALE GENOMIC DNA]</scope>
    <source>
        <strain evidence="1 2">SA 807</strain>
    </source>
</reference>
<dbReference type="EMBL" id="KZ820248">
    <property type="protein sequence ID" value="PWN48211.1"/>
    <property type="molecule type" value="Genomic_DNA"/>
</dbReference>
<dbReference type="Proteomes" id="UP000245626">
    <property type="component" value="Unassembled WGS sequence"/>
</dbReference>
<sequence>MSSSEQIELENRLQLIKSATLINVAARPDAGGTSGRPINLVTNTYSLVLQTRGDGYIYHYDIKISAVEETGAAQRQGRPLPARLLHEIFEHGIQQAVAQGGITPQMASMLAYDGRSNAYTVLKLPFPTFTFTVQLPPKAALPPVPGSPAATASGPPPTSRRDSERNFQMIITFARATDPAKLIDYCNSNPQLVRAAGTGVVEEVYTGLQALDVLLRHEPTKIYKVHGAQGRRFFDPNNSVPIANGAEIWKGFFQSVRPTQSGLVVNIDVAFSAFIGGGDFLAVAAKILNLAPSGGGGGGGRGFRGGRGGGGFRGGRGGPPARGGYGGYQGGESLEISNLAPNQLQELRKRLKGVQIRVTHRPTNKVEIFKGFTPRPAKQIDFTMKDGTKQNVVTYYNYRIKYPNLPCILLGNGKTFVPIEVCMIVPGTPVPPLRLNPMQVQDMIRESAQRPDQRRARIEEIRRQLNYDGDNRLKSWGITISRQLVPAQGRMLTPPVVQYAPGGQQPRINNGSWNLANVRFVQGGGPLITWAVINFSNAPQQIIQHYVDAQVQSLKSMGVKVVNTKPLYLQERRDPALVFNAMNNAGRAAYTAAKTMVGNKRPPLPQLFLCIMDAQDATFYEEIKRCAALRLASPVPTQVVNTKKAFQERGQMQYVANVGMKINIKLGGTNQVVAGERDLPNLGPETMLLGADVTHAGPGSDRPSIAATVATMDGKRNRYSAELRAQSNPRRGQSQEIMLHAKDMIIGHFKRWQSKNQGRLPSSVVVFRDGVSEGQFQSAVDNELQAIKEAARSIRPDAIVKVTYVVCGKRHRIKFFAQNPNDNDQRSGNLQAGTILDRAIVHPYAFDFYLQSQAGLVGTARPCHYVVLRDENGFTSDTLQRCIYSLCYSYARATRSVSLVPVAYYADILAEKARPLMYTDEDTATSVTSESREERPLQEVDSKAVMRLLERSSDFCESQWYM</sequence>
<gene>
    <name evidence="1" type="ORF">IE53DRAFT_381528</name>
</gene>
<evidence type="ECO:0000313" key="2">
    <source>
        <dbReference type="Proteomes" id="UP000245626"/>
    </source>
</evidence>
<keyword evidence="2" id="KW-1185">Reference proteome</keyword>
<proteinExistence type="predicted"/>
<protein>
    <submittedName>
        <fullName evidence="1">Piwi-domain-containing protein</fullName>
    </submittedName>
</protein>
<accession>A0ACD0NQX8</accession>
<name>A0ACD0NQX8_9BASI</name>